<proteinExistence type="predicted"/>
<protein>
    <submittedName>
        <fullName evidence="3">Response regulator</fullName>
    </submittedName>
</protein>
<evidence type="ECO:0000313" key="4">
    <source>
        <dbReference type="Proteomes" id="UP000476411"/>
    </source>
</evidence>
<accession>A0A6B9Z9M4</accession>
<dbReference type="KEGG" id="chih:GWR21_00245"/>
<dbReference type="RefSeq" id="WP_162329779.1">
    <property type="nucleotide sequence ID" value="NZ_CP048113.1"/>
</dbReference>
<dbReference type="PANTHER" id="PTHR44520">
    <property type="entry name" value="RESPONSE REGULATOR RCP1-RELATED"/>
    <property type="match status" value="1"/>
</dbReference>
<evidence type="ECO:0000256" key="1">
    <source>
        <dbReference type="PROSITE-ProRule" id="PRU00169"/>
    </source>
</evidence>
<dbReference type="EMBL" id="CP048113">
    <property type="protein sequence ID" value="QHS58074.1"/>
    <property type="molecule type" value="Genomic_DNA"/>
</dbReference>
<dbReference type="PROSITE" id="PS50110">
    <property type="entry name" value="RESPONSE_REGULATORY"/>
    <property type="match status" value="1"/>
</dbReference>
<dbReference type="SMART" id="SM00448">
    <property type="entry name" value="REC"/>
    <property type="match status" value="1"/>
</dbReference>
<dbReference type="InterPro" id="IPR011006">
    <property type="entry name" value="CheY-like_superfamily"/>
</dbReference>
<evidence type="ECO:0000313" key="3">
    <source>
        <dbReference type="EMBL" id="QHS58074.1"/>
    </source>
</evidence>
<dbReference type="Proteomes" id="UP000476411">
    <property type="component" value="Chromosome"/>
</dbReference>
<dbReference type="GO" id="GO:0000160">
    <property type="term" value="P:phosphorelay signal transduction system"/>
    <property type="evidence" value="ECO:0007669"/>
    <property type="project" value="InterPro"/>
</dbReference>
<dbReference type="SUPFAM" id="SSF52172">
    <property type="entry name" value="CheY-like"/>
    <property type="match status" value="1"/>
</dbReference>
<organism evidence="3 4">
    <name type="scientific">Chitinophaga agri</name>
    <dbReference type="NCBI Taxonomy" id="2703787"/>
    <lineage>
        <taxon>Bacteria</taxon>
        <taxon>Pseudomonadati</taxon>
        <taxon>Bacteroidota</taxon>
        <taxon>Chitinophagia</taxon>
        <taxon>Chitinophagales</taxon>
        <taxon>Chitinophagaceae</taxon>
        <taxon>Chitinophaga</taxon>
    </lineage>
</organism>
<dbReference type="Pfam" id="PF00072">
    <property type="entry name" value="Response_reg"/>
    <property type="match status" value="1"/>
</dbReference>
<dbReference type="PANTHER" id="PTHR44520:SF2">
    <property type="entry name" value="RESPONSE REGULATOR RCP1"/>
    <property type="match status" value="1"/>
</dbReference>
<dbReference type="AlphaFoldDB" id="A0A6B9Z9M4"/>
<keyword evidence="4" id="KW-1185">Reference proteome</keyword>
<feature type="modified residue" description="4-aspartylphosphate" evidence="1">
    <location>
        <position position="65"/>
    </location>
</feature>
<reference evidence="3 4" key="1">
    <citation type="submission" date="2020-01" db="EMBL/GenBank/DDBJ databases">
        <title>Complete genome sequence of Chitinophaga sp. H33E-04 isolated from quinoa roots.</title>
        <authorList>
            <person name="Weon H.-Y."/>
            <person name="Lee S.A."/>
        </authorList>
    </citation>
    <scope>NUCLEOTIDE SEQUENCE [LARGE SCALE GENOMIC DNA]</scope>
    <source>
        <strain evidence="3 4">H33E-04</strain>
    </source>
</reference>
<gene>
    <name evidence="3" type="ORF">GWR21_00245</name>
</gene>
<feature type="domain" description="Response regulatory" evidence="2">
    <location>
        <begin position="7"/>
        <end position="135"/>
    </location>
</feature>
<dbReference type="InterPro" id="IPR001789">
    <property type="entry name" value="Sig_transdc_resp-reg_receiver"/>
</dbReference>
<sequence>MKRKLNSILLIEDDEATNFINQMVIKRLDCAEHVHVSWNGADALDYLKHCTITTAAPPPELILLDINMPGLNGWEFLEEYTKLKNDAGNNIVVVMLTTSLNPEDKHRATANPHVTAFKNKPLTPSLMEEILSQHFYMQ</sequence>
<name>A0A6B9Z9M4_9BACT</name>
<dbReference type="InterPro" id="IPR052893">
    <property type="entry name" value="TCS_response_regulator"/>
</dbReference>
<keyword evidence="1" id="KW-0597">Phosphoprotein</keyword>
<evidence type="ECO:0000259" key="2">
    <source>
        <dbReference type="PROSITE" id="PS50110"/>
    </source>
</evidence>
<dbReference type="Gene3D" id="3.40.50.2300">
    <property type="match status" value="1"/>
</dbReference>